<evidence type="ECO:0000313" key="2">
    <source>
        <dbReference type="Proteomes" id="UP000249661"/>
    </source>
</evidence>
<evidence type="ECO:0000313" key="1">
    <source>
        <dbReference type="EMBL" id="RAH67327.1"/>
    </source>
</evidence>
<sequence length="231" mass="26375">MLPCELCEPGTIHGENTNYTTGTSHVPPRLANGSGSKVAQLDTTRHCWPLADKEVSQWHTIAAQSNLGGVAEVPVRKRPPFTLDYAQPFQLELNWGYPHKWESRALLSTSGGAMHFRNGRVDHQNSHTTFFMKTSAFHEQWIRYYISSNHTSPNMVPVHMYIPTKRDLKKHLCKHVYKHTNKHSLTQHPCLMQHHTSKHPSKQASKASPQPLSKHTDKQGFTRYLSKHTTE</sequence>
<reference evidence="1" key="1">
    <citation type="submission" date="2018-02" db="EMBL/GenBank/DDBJ databases">
        <title>The genomes of Aspergillus section Nigri reveals drivers in fungal speciation.</title>
        <authorList>
            <consortium name="DOE Joint Genome Institute"/>
            <person name="Vesth T.C."/>
            <person name="Nybo J."/>
            <person name="Theobald S."/>
            <person name="Brandl J."/>
            <person name="Frisvad J.C."/>
            <person name="Nielsen K.F."/>
            <person name="Lyhne E.K."/>
            <person name="Kogle M.E."/>
            <person name="Kuo A."/>
            <person name="Riley R."/>
            <person name="Clum A."/>
            <person name="Nolan M."/>
            <person name="Lipzen A."/>
            <person name="Salamov A."/>
            <person name="Henrissat B."/>
            <person name="Wiebenga A."/>
            <person name="De vries R.P."/>
            <person name="Grigoriev I.V."/>
            <person name="Mortensen U.H."/>
            <person name="Andersen M.R."/>
            <person name="Baker S.E."/>
        </authorList>
    </citation>
    <scope>NUCLEOTIDE SEQUENCE</scope>
    <source>
        <strain evidence="1">CBS 121060</strain>
    </source>
</reference>
<name>A0ACD1H173_9EURO</name>
<protein>
    <submittedName>
        <fullName evidence="1">Uncharacterized protein</fullName>
    </submittedName>
</protein>
<keyword evidence="2" id="KW-1185">Reference proteome</keyword>
<dbReference type="EMBL" id="KZ824975">
    <property type="protein sequence ID" value="RAH67327.1"/>
    <property type="molecule type" value="Genomic_DNA"/>
</dbReference>
<organism evidence="1 2">
    <name type="scientific">Aspergillus aculeatinus CBS 121060</name>
    <dbReference type="NCBI Taxonomy" id="1448322"/>
    <lineage>
        <taxon>Eukaryota</taxon>
        <taxon>Fungi</taxon>
        <taxon>Dikarya</taxon>
        <taxon>Ascomycota</taxon>
        <taxon>Pezizomycotina</taxon>
        <taxon>Eurotiomycetes</taxon>
        <taxon>Eurotiomycetidae</taxon>
        <taxon>Eurotiales</taxon>
        <taxon>Aspergillaceae</taxon>
        <taxon>Aspergillus</taxon>
        <taxon>Aspergillus subgen. Circumdati</taxon>
    </lineage>
</organism>
<gene>
    <name evidence="1" type="ORF">BO66DRAFT_404000</name>
</gene>
<accession>A0ACD1H173</accession>
<proteinExistence type="predicted"/>
<dbReference type="Proteomes" id="UP000249661">
    <property type="component" value="Unassembled WGS sequence"/>
</dbReference>